<keyword evidence="3" id="KW-1185">Reference proteome</keyword>
<sequence length="587" mass="61769">MFFPFVALAALSLVTNPASGAVRFRHEALGVQRQQQQQKQLAQQNEGEALEKRQLIVPSIPSSVLENIVTLAVEEATPIPAIISSTPVSTVYSYYYPSPSAYPTPITQQSQVETTYVPRITTCKGPPIAFEILQQAVSPFLNSTSIIYGTSPITCDTLYYTEITTICATTLTGVASKVIVSECSQDVTFSSDFGATTVTPRSTVTDDNGDSTTITAVPSLQLRTTYYLAPWQSLAASVGILPTDVDVKVCHQRPDNDTIEDCIRMEESWAVLPVTLTSSYTSSVDVLVTLTEGPGEYVVGTVHGQFVGNATIVSLSTEMILNYAYDAQTISRGPRLGSLVTETVAPATPENVPAVVTQSPGGPGALSTIKSTSTTTRTRVVELASSVGDDGETTFLTATSTSTVYSGTSTIYDNDSPLSTESPVFLGFPGAIQNTAEDTPFALLTPSAVALFAESSSATPEAASPTAFDVFLENFLLSSVPSVEAPSTLASLGTLSLLTLEAQSSSFAVSTALWTPEFTPVTESPPPGASPVLVPPPAFKQPSLPAFLQALRSSVMESSTSVVEGVASAAAPVPTPALSIKWFNTTT</sequence>
<name>A0ABQ8GLJ7_9PEZI</name>
<comment type="caution">
    <text evidence="2">The sequence shown here is derived from an EMBL/GenBank/DDBJ whole genome shotgun (WGS) entry which is preliminary data.</text>
</comment>
<evidence type="ECO:0000313" key="2">
    <source>
        <dbReference type="EMBL" id="KAH7057211.1"/>
    </source>
</evidence>
<organism evidence="2 3">
    <name type="scientific">Macrophomina phaseolina</name>
    <dbReference type="NCBI Taxonomy" id="35725"/>
    <lineage>
        <taxon>Eukaryota</taxon>
        <taxon>Fungi</taxon>
        <taxon>Dikarya</taxon>
        <taxon>Ascomycota</taxon>
        <taxon>Pezizomycotina</taxon>
        <taxon>Dothideomycetes</taxon>
        <taxon>Dothideomycetes incertae sedis</taxon>
        <taxon>Botryosphaeriales</taxon>
        <taxon>Botryosphaeriaceae</taxon>
        <taxon>Macrophomina</taxon>
    </lineage>
</organism>
<feature type="signal peptide" evidence="1">
    <location>
        <begin position="1"/>
        <end position="20"/>
    </location>
</feature>
<dbReference type="Proteomes" id="UP000774617">
    <property type="component" value="Unassembled WGS sequence"/>
</dbReference>
<dbReference type="EMBL" id="JAGTJR010000007">
    <property type="protein sequence ID" value="KAH7057211.1"/>
    <property type="molecule type" value="Genomic_DNA"/>
</dbReference>
<gene>
    <name evidence="2" type="ORF">B0J12DRAFT_738011</name>
</gene>
<evidence type="ECO:0000256" key="1">
    <source>
        <dbReference type="SAM" id="SignalP"/>
    </source>
</evidence>
<feature type="chain" id="PRO_5046221914" evidence="1">
    <location>
        <begin position="21"/>
        <end position="587"/>
    </location>
</feature>
<reference evidence="2 3" key="1">
    <citation type="journal article" date="2021" name="Nat. Commun.">
        <title>Genetic determinants of endophytism in the Arabidopsis root mycobiome.</title>
        <authorList>
            <person name="Mesny F."/>
            <person name="Miyauchi S."/>
            <person name="Thiergart T."/>
            <person name="Pickel B."/>
            <person name="Atanasova L."/>
            <person name="Karlsson M."/>
            <person name="Huettel B."/>
            <person name="Barry K.W."/>
            <person name="Haridas S."/>
            <person name="Chen C."/>
            <person name="Bauer D."/>
            <person name="Andreopoulos W."/>
            <person name="Pangilinan J."/>
            <person name="LaButti K."/>
            <person name="Riley R."/>
            <person name="Lipzen A."/>
            <person name="Clum A."/>
            <person name="Drula E."/>
            <person name="Henrissat B."/>
            <person name="Kohler A."/>
            <person name="Grigoriev I.V."/>
            <person name="Martin F.M."/>
            <person name="Hacquard S."/>
        </authorList>
    </citation>
    <scope>NUCLEOTIDE SEQUENCE [LARGE SCALE GENOMIC DNA]</scope>
    <source>
        <strain evidence="2 3">MPI-SDFR-AT-0080</strain>
    </source>
</reference>
<protein>
    <submittedName>
        <fullName evidence="2">Uncharacterized protein</fullName>
    </submittedName>
</protein>
<proteinExistence type="predicted"/>
<accession>A0ABQ8GLJ7</accession>
<keyword evidence="1" id="KW-0732">Signal</keyword>
<evidence type="ECO:0000313" key="3">
    <source>
        <dbReference type="Proteomes" id="UP000774617"/>
    </source>
</evidence>